<evidence type="ECO:0000313" key="3">
    <source>
        <dbReference type="Proteomes" id="UP000265845"/>
    </source>
</evidence>
<comment type="caution">
    <text evidence="2">The sequence shown here is derived from an EMBL/GenBank/DDBJ whole genome shotgun (WGS) entry which is preliminary data.</text>
</comment>
<protein>
    <submittedName>
        <fullName evidence="2">Antirestriction protein</fullName>
    </submittedName>
</protein>
<reference evidence="2 3" key="1">
    <citation type="submission" date="2018-08" db="EMBL/GenBank/DDBJ databases">
        <title>Henriciella mobilis sp. nov., isolated from seawater.</title>
        <authorList>
            <person name="Cheng H."/>
            <person name="Wu Y.-H."/>
            <person name="Xu X.-W."/>
            <person name="Guo L.-L."/>
        </authorList>
    </citation>
    <scope>NUCLEOTIDE SEQUENCE [LARGE SCALE GENOMIC DNA]</scope>
    <source>
        <strain evidence="2 3">CCUG67844</strain>
    </source>
</reference>
<gene>
    <name evidence="2" type="ORF">D1222_01905</name>
</gene>
<dbReference type="EMBL" id="QWGA01000003">
    <property type="protein sequence ID" value="RIJ31047.1"/>
    <property type="molecule type" value="Genomic_DNA"/>
</dbReference>
<keyword evidence="3" id="KW-1185">Reference proteome</keyword>
<dbReference type="OrthoDB" id="1164967at2"/>
<dbReference type="InterPro" id="IPR042297">
    <property type="entry name" value="Antirestriction_sf"/>
</dbReference>
<accession>A0A399RM31</accession>
<dbReference type="Gene3D" id="3.30.70.3580">
    <property type="entry name" value="Antirestriction protein"/>
    <property type="match status" value="1"/>
</dbReference>
<comment type="similarity">
    <text evidence="1">Belongs to the antirestriction protein family.</text>
</comment>
<dbReference type="InterPro" id="IPR004914">
    <property type="entry name" value="Antirestrict"/>
</dbReference>
<sequence length="135" mass="15187">MSTDIITARLIPLSEREGFLPKHAGGTFIRYEMLTYALMDNACESYGGGLWRFYELSNGGFFMAPDIEETLDLVWPDNFFEGSMSAEAAGIGISLMAQSQMAFIADSQRFSESFHKLRDYALDHTEAGVIFRFID</sequence>
<dbReference type="Proteomes" id="UP000265845">
    <property type="component" value="Unassembled WGS sequence"/>
</dbReference>
<proteinExistence type="inferred from homology"/>
<dbReference type="RefSeq" id="WP_119452547.1">
    <property type="nucleotide sequence ID" value="NZ_QWGA01000003.1"/>
</dbReference>
<evidence type="ECO:0000313" key="2">
    <source>
        <dbReference type="EMBL" id="RIJ31047.1"/>
    </source>
</evidence>
<dbReference type="Pfam" id="PF03230">
    <property type="entry name" value="Antirestrict"/>
    <property type="match status" value="1"/>
</dbReference>
<evidence type="ECO:0000256" key="1">
    <source>
        <dbReference type="ARBA" id="ARBA00008618"/>
    </source>
</evidence>
<organism evidence="2 3">
    <name type="scientific">Henriciella algicola</name>
    <dbReference type="NCBI Taxonomy" id="1608422"/>
    <lineage>
        <taxon>Bacteria</taxon>
        <taxon>Pseudomonadati</taxon>
        <taxon>Pseudomonadota</taxon>
        <taxon>Alphaproteobacteria</taxon>
        <taxon>Hyphomonadales</taxon>
        <taxon>Hyphomonadaceae</taxon>
        <taxon>Henriciella</taxon>
    </lineage>
</organism>
<dbReference type="AlphaFoldDB" id="A0A399RM31"/>
<name>A0A399RM31_9PROT</name>